<protein>
    <recommendedName>
        <fullName evidence="4">Ubiquitin-like domain-containing protein</fullName>
    </recommendedName>
</protein>
<name>A0A3R6VSU5_9STRA</name>
<dbReference type="InterPro" id="IPR029071">
    <property type="entry name" value="Ubiquitin-like_domsf"/>
</dbReference>
<feature type="region of interest" description="Disordered" evidence="3">
    <location>
        <begin position="581"/>
        <end position="605"/>
    </location>
</feature>
<sequence length="605" mass="66123">MISCGSRHTLALTTTGDVYSWGWGQMGQLGLGHHKSTNLPTKVPFFDECKIKLVHVSAGGCHSGAVTDQGEFHHRPCRIRVTVRVRAGQVYMWGEAHWGQLGLSADLIEHLHQATPVLCKVIPVGPSFVFGPCLIVWGKEDYGMLGVGHTADIHVPRKVAYFDKEPASHGRLGNVEVKKYCSLPEPIQETTMGSIPVIQVAAGGAHSACLLHSTRAAASCCSTESTAAPLHPLEDPDGNLHIRILDLNGKVFPVSGSPDWSVNLLHVVVEAKSGVESSRQRLIYRGRVLDGSTTLGDSKVEDGHTIHLFVRQIPTVADSAPAVFSSDDDSSTTAAALRRMRELEDHHRMIHFHAGPNDPIRSAVFPSESARRIDPILQDTPLGMAARRVKLWASFVLIIHTMKLLGQCAFLANFAAQNAAGMNDRMKKELEFTPLYDESSVATTGKLLGYAFGVYVGCVGFKAAHDTDLRPARQYIVGMMALGVLTMVEQIYEIMRFSAWDPEEYRKARSRTYAAQSQPSLDEMVRSYIVQTFLLALMFVWAVKHAQSHRDELAVYNETLVAAAMSAVPLPPLDAIERSHQATAPPATQPTNPPSVDALPPHHVV</sequence>
<dbReference type="AlphaFoldDB" id="A0A3R6VSU5"/>
<dbReference type="SUPFAM" id="SSF50985">
    <property type="entry name" value="RCC1/BLIP-II"/>
    <property type="match status" value="1"/>
</dbReference>
<proteinExistence type="predicted"/>
<dbReference type="InterPro" id="IPR009091">
    <property type="entry name" value="RCC1/BLIP-II"/>
</dbReference>
<organism evidence="5 6">
    <name type="scientific">Aphanomyces invadans</name>
    <dbReference type="NCBI Taxonomy" id="157072"/>
    <lineage>
        <taxon>Eukaryota</taxon>
        <taxon>Sar</taxon>
        <taxon>Stramenopiles</taxon>
        <taxon>Oomycota</taxon>
        <taxon>Saprolegniomycetes</taxon>
        <taxon>Saprolegniales</taxon>
        <taxon>Verrucalvaceae</taxon>
        <taxon>Aphanomyces</taxon>
    </lineage>
</organism>
<dbReference type="PANTHER" id="PTHR22870">
    <property type="entry name" value="REGULATOR OF CHROMOSOME CONDENSATION"/>
    <property type="match status" value="1"/>
</dbReference>
<dbReference type="Gene3D" id="3.10.20.90">
    <property type="entry name" value="Phosphatidylinositol 3-kinase Catalytic Subunit, Chain A, domain 1"/>
    <property type="match status" value="1"/>
</dbReference>
<dbReference type="PROSITE" id="PS00626">
    <property type="entry name" value="RCC1_2"/>
    <property type="match status" value="1"/>
</dbReference>
<keyword evidence="1" id="KW-0677">Repeat</keyword>
<evidence type="ECO:0000313" key="6">
    <source>
        <dbReference type="Proteomes" id="UP000285060"/>
    </source>
</evidence>
<dbReference type="Proteomes" id="UP000285060">
    <property type="component" value="Unassembled WGS sequence"/>
</dbReference>
<dbReference type="InterPro" id="IPR000626">
    <property type="entry name" value="Ubiquitin-like_dom"/>
</dbReference>
<dbReference type="PANTHER" id="PTHR22870:SF408">
    <property type="entry name" value="OS09G0560450 PROTEIN"/>
    <property type="match status" value="1"/>
</dbReference>
<evidence type="ECO:0000256" key="3">
    <source>
        <dbReference type="SAM" id="MobiDB-lite"/>
    </source>
</evidence>
<dbReference type="InterPro" id="IPR051210">
    <property type="entry name" value="Ub_ligase/GEF_domain"/>
</dbReference>
<dbReference type="SMART" id="SM00213">
    <property type="entry name" value="UBQ"/>
    <property type="match status" value="1"/>
</dbReference>
<evidence type="ECO:0000256" key="2">
    <source>
        <dbReference type="PROSITE-ProRule" id="PRU00235"/>
    </source>
</evidence>
<dbReference type="Pfam" id="PF00415">
    <property type="entry name" value="RCC1"/>
    <property type="match status" value="1"/>
</dbReference>
<feature type="domain" description="Ubiquitin-like" evidence="4">
    <location>
        <begin position="240"/>
        <end position="312"/>
    </location>
</feature>
<accession>A0A3R6VSU5</accession>
<dbReference type="VEuPathDB" id="FungiDB:H310_06360"/>
<gene>
    <name evidence="5" type="ORF">DYB32_002479</name>
</gene>
<evidence type="ECO:0000313" key="5">
    <source>
        <dbReference type="EMBL" id="RHY34149.1"/>
    </source>
</evidence>
<evidence type="ECO:0000259" key="4">
    <source>
        <dbReference type="PROSITE" id="PS50053"/>
    </source>
</evidence>
<dbReference type="EMBL" id="QUSY01000042">
    <property type="protein sequence ID" value="RHY34149.1"/>
    <property type="molecule type" value="Genomic_DNA"/>
</dbReference>
<dbReference type="Pfam" id="PF00240">
    <property type="entry name" value="ubiquitin"/>
    <property type="match status" value="1"/>
</dbReference>
<evidence type="ECO:0000256" key="1">
    <source>
        <dbReference type="ARBA" id="ARBA00022737"/>
    </source>
</evidence>
<feature type="repeat" description="RCC1" evidence="2">
    <location>
        <begin position="132"/>
        <end position="213"/>
    </location>
</feature>
<comment type="caution">
    <text evidence="5">The sequence shown here is derived from an EMBL/GenBank/DDBJ whole genome shotgun (WGS) entry which is preliminary data.</text>
</comment>
<dbReference type="PROSITE" id="PS50012">
    <property type="entry name" value="RCC1_3"/>
    <property type="match status" value="2"/>
</dbReference>
<dbReference type="PROSITE" id="PS50053">
    <property type="entry name" value="UBIQUITIN_2"/>
    <property type="match status" value="1"/>
</dbReference>
<feature type="repeat" description="RCC1" evidence="2">
    <location>
        <begin position="16"/>
        <end position="69"/>
    </location>
</feature>
<dbReference type="InterPro" id="IPR000408">
    <property type="entry name" value="Reg_chr_condens"/>
</dbReference>
<reference evidence="5 6" key="1">
    <citation type="submission" date="2018-08" db="EMBL/GenBank/DDBJ databases">
        <title>Aphanomyces genome sequencing and annotation.</title>
        <authorList>
            <person name="Minardi D."/>
            <person name="Oidtmann B."/>
            <person name="Van Der Giezen M."/>
            <person name="Studholme D.J."/>
        </authorList>
    </citation>
    <scope>NUCLEOTIDE SEQUENCE [LARGE SCALE GENOMIC DNA]</scope>
    <source>
        <strain evidence="5 6">NJM0002</strain>
    </source>
</reference>
<dbReference type="VEuPathDB" id="FungiDB:H310_06361"/>
<dbReference type="Gene3D" id="2.130.10.30">
    <property type="entry name" value="Regulator of chromosome condensation 1/beta-lactamase-inhibitor protein II"/>
    <property type="match status" value="1"/>
</dbReference>
<dbReference type="SUPFAM" id="SSF54236">
    <property type="entry name" value="Ubiquitin-like"/>
    <property type="match status" value="1"/>
</dbReference>
<keyword evidence="6" id="KW-1185">Reference proteome</keyword>